<proteinExistence type="inferred from homology"/>
<dbReference type="AlphaFoldDB" id="A0A6P5JYQ6"/>
<dbReference type="GO" id="GO:0010312">
    <property type="term" value="P:detoxification of zinc ion"/>
    <property type="evidence" value="ECO:0007669"/>
    <property type="project" value="TreeGrafter"/>
</dbReference>
<dbReference type="GO" id="GO:0006882">
    <property type="term" value="P:intracellular zinc ion homeostasis"/>
    <property type="evidence" value="ECO:0007669"/>
    <property type="project" value="TreeGrafter"/>
</dbReference>
<evidence type="ECO:0000256" key="6">
    <source>
        <dbReference type="ARBA" id="ARBA00022989"/>
    </source>
</evidence>
<dbReference type="Pfam" id="PF01545">
    <property type="entry name" value="Cation_efflux"/>
    <property type="match status" value="1"/>
</dbReference>
<feature type="transmembrane region" description="Helical" evidence="9">
    <location>
        <begin position="12"/>
        <end position="32"/>
    </location>
</feature>
<comment type="subcellular location">
    <subcellularLocation>
        <location evidence="1">Membrane</location>
        <topology evidence="1">Multi-pass membrane protein</topology>
    </subcellularLocation>
</comment>
<reference evidence="13" key="1">
    <citation type="submission" date="2025-08" db="UniProtKB">
        <authorList>
            <consortium name="RefSeq"/>
        </authorList>
    </citation>
    <scope>IDENTIFICATION</scope>
    <source>
        <tissue evidence="13">Spleen</tissue>
    </source>
</reference>
<dbReference type="GO" id="GO:0016020">
    <property type="term" value="C:membrane"/>
    <property type="evidence" value="ECO:0007669"/>
    <property type="project" value="UniProtKB-SubCell"/>
</dbReference>
<protein>
    <submittedName>
        <fullName evidence="13">Zinc transporter 10 isoform X2</fullName>
    </submittedName>
</protein>
<dbReference type="PANTHER" id="PTHR45820">
    <property type="entry name" value="FI23527P1"/>
    <property type="match status" value="1"/>
</dbReference>
<dbReference type="Pfam" id="PF16916">
    <property type="entry name" value="ZT_dimer"/>
    <property type="match status" value="1"/>
</dbReference>
<feature type="domain" description="Cation efflux protein transmembrane" evidence="10">
    <location>
        <begin position="11"/>
        <end position="225"/>
    </location>
</feature>
<name>A0A6P5JYQ6_PHACI</name>
<dbReference type="GO" id="GO:0006828">
    <property type="term" value="P:manganese ion transport"/>
    <property type="evidence" value="ECO:0007669"/>
    <property type="project" value="TreeGrafter"/>
</dbReference>
<feature type="transmembrane region" description="Helical" evidence="9">
    <location>
        <begin position="195"/>
        <end position="217"/>
    </location>
</feature>
<comment type="similarity">
    <text evidence="2">Belongs to the cation diffusion facilitator (CDF) transporter (TC 2.A.4) family. SLC30A subfamily.</text>
</comment>
<keyword evidence="5" id="KW-0862">Zinc</keyword>
<dbReference type="InterPro" id="IPR002524">
    <property type="entry name" value="Cation_efflux"/>
</dbReference>
<keyword evidence="7 9" id="KW-0472">Membrane</keyword>
<dbReference type="FunFam" id="1.20.1510.10:FF:000020">
    <property type="entry name" value="zinc transporter 10"/>
    <property type="match status" value="1"/>
</dbReference>
<keyword evidence="12" id="KW-1185">Reference proteome</keyword>
<feature type="domain" description="Cation efflux protein cytoplasmic" evidence="11">
    <location>
        <begin position="229"/>
        <end position="301"/>
    </location>
</feature>
<feature type="compositionally biased region" description="Polar residues" evidence="8">
    <location>
        <begin position="130"/>
        <end position="139"/>
    </location>
</feature>
<dbReference type="NCBIfam" id="TIGR01297">
    <property type="entry name" value="CDF"/>
    <property type="match status" value="1"/>
</dbReference>
<keyword evidence="3" id="KW-0813">Transport</keyword>
<evidence type="ECO:0000256" key="7">
    <source>
        <dbReference type="ARBA" id="ARBA00023136"/>
    </source>
</evidence>
<accession>A0A6P5JYQ6</accession>
<dbReference type="RefSeq" id="XP_020837909.1">
    <property type="nucleotide sequence ID" value="XM_020982250.1"/>
</dbReference>
<dbReference type="Gene3D" id="1.20.1510.10">
    <property type="entry name" value="Cation efflux protein transmembrane domain"/>
    <property type="match status" value="1"/>
</dbReference>
<gene>
    <name evidence="13" type="primary">SLC30A10</name>
</gene>
<dbReference type="Proteomes" id="UP000515140">
    <property type="component" value="Unplaced"/>
</dbReference>
<evidence type="ECO:0000256" key="3">
    <source>
        <dbReference type="ARBA" id="ARBA00022448"/>
    </source>
</evidence>
<dbReference type="GeneID" id="110205561"/>
<feature type="transmembrane region" description="Helical" evidence="9">
    <location>
        <begin position="159"/>
        <end position="183"/>
    </location>
</feature>
<evidence type="ECO:0000256" key="1">
    <source>
        <dbReference type="ARBA" id="ARBA00004141"/>
    </source>
</evidence>
<dbReference type="GO" id="GO:0005385">
    <property type="term" value="F:zinc ion transmembrane transporter activity"/>
    <property type="evidence" value="ECO:0007669"/>
    <property type="project" value="TreeGrafter"/>
</dbReference>
<evidence type="ECO:0000256" key="2">
    <source>
        <dbReference type="ARBA" id="ARBA00008873"/>
    </source>
</evidence>
<keyword evidence="6 9" id="KW-1133">Transmembrane helix</keyword>
<evidence type="ECO:0000259" key="10">
    <source>
        <dbReference type="Pfam" id="PF01545"/>
    </source>
</evidence>
<dbReference type="InterPro" id="IPR027470">
    <property type="entry name" value="Cation_efflux_CTD"/>
</dbReference>
<sequence>MGRYSGKTCRLIFMLVLTFSFFVAELVSGYLGNSIALISDSFNMLSDLISLCVGISSGYIARRHTRGAQATYGYGRAEVVGALSNAVFLTALCFTIFVEAILRLAQPEHIDDPKLVLINYTQHKVSSLNAGDSLNTQNEPQEETRKKQKKSEALNIRGVLLHVMGDALGSVVVVIAAIIFYVLPLEDNVPCNWECYIDPSLTVIMVIIILSSAFPLIKETAAILLQMVPKGINLEELVGKLSSVPGVSSVHEVHVWELVSGKNIATLHIKCQKSKDYKDADFKIREIFHSAGIHNVTIQPEHMDQRESLEQDWMLLCNSPCISSACKDYLCCPPEPQSLTHINGYTEPNGCPPTAIHRSDGLSQNDTAAIVIEADCLSDSGLAAKQTQGDLIFVNSTHF</sequence>
<evidence type="ECO:0000256" key="4">
    <source>
        <dbReference type="ARBA" id="ARBA00022692"/>
    </source>
</evidence>
<evidence type="ECO:0000256" key="5">
    <source>
        <dbReference type="ARBA" id="ARBA00022833"/>
    </source>
</evidence>
<dbReference type="SUPFAM" id="SSF161111">
    <property type="entry name" value="Cation efflux protein transmembrane domain-like"/>
    <property type="match status" value="1"/>
</dbReference>
<evidence type="ECO:0000256" key="9">
    <source>
        <dbReference type="SAM" id="Phobius"/>
    </source>
</evidence>
<dbReference type="PANTHER" id="PTHR45820:SF3">
    <property type="entry name" value="CALCIUM_MANGANESE ANTIPORTER SLC30A10"/>
    <property type="match status" value="1"/>
</dbReference>
<keyword evidence="4 9" id="KW-0812">Transmembrane</keyword>
<evidence type="ECO:0000259" key="11">
    <source>
        <dbReference type="Pfam" id="PF16916"/>
    </source>
</evidence>
<evidence type="ECO:0000313" key="12">
    <source>
        <dbReference type="Proteomes" id="UP000515140"/>
    </source>
</evidence>
<dbReference type="InterPro" id="IPR027469">
    <property type="entry name" value="Cation_efflux_TMD_sf"/>
</dbReference>
<evidence type="ECO:0000313" key="13">
    <source>
        <dbReference type="RefSeq" id="XP_020837909.1"/>
    </source>
</evidence>
<feature type="region of interest" description="Disordered" evidence="8">
    <location>
        <begin position="130"/>
        <end position="149"/>
    </location>
</feature>
<dbReference type="CTD" id="55532"/>
<dbReference type="InterPro" id="IPR058533">
    <property type="entry name" value="Cation_efflux_TM"/>
</dbReference>
<organism evidence="12 13">
    <name type="scientific">Phascolarctos cinereus</name>
    <name type="common">Koala</name>
    <dbReference type="NCBI Taxonomy" id="38626"/>
    <lineage>
        <taxon>Eukaryota</taxon>
        <taxon>Metazoa</taxon>
        <taxon>Chordata</taxon>
        <taxon>Craniata</taxon>
        <taxon>Vertebrata</taxon>
        <taxon>Euteleostomi</taxon>
        <taxon>Mammalia</taxon>
        <taxon>Metatheria</taxon>
        <taxon>Diprotodontia</taxon>
        <taxon>Phascolarctidae</taxon>
        <taxon>Phascolarctos</taxon>
    </lineage>
</organism>
<feature type="transmembrane region" description="Helical" evidence="9">
    <location>
        <begin position="82"/>
        <end position="105"/>
    </location>
</feature>
<evidence type="ECO:0000256" key="8">
    <source>
        <dbReference type="SAM" id="MobiDB-lite"/>
    </source>
</evidence>